<name>A0ABS7QPB1_9ACTN</name>
<sequence length="195" mass="21631">MPLIDRDDTTLVVIDVQTDFYPPRRLDVDRLRYHEMVQRVAWLTAVADRLGVPVVVTEEDPAGNGRTEPAIADRLPAKAVTLPKNAFAVWDNPDIADAIEATGRTTMVLVGLETDICVAHSAIRLHDAGRRVAVVDDATFSPGPAHDRGLRRLARAGIETLSTKELFYDWIRTDERANAFHDAHRDLPVPPGVRL</sequence>
<proteinExistence type="predicted"/>
<evidence type="ECO:0000259" key="1">
    <source>
        <dbReference type="Pfam" id="PF00857"/>
    </source>
</evidence>
<gene>
    <name evidence="2" type="ORF">K7472_02400</name>
</gene>
<keyword evidence="3" id="KW-1185">Reference proteome</keyword>
<dbReference type="InterPro" id="IPR036380">
    <property type="entry name" value="Isochorismatase-like_sf"/>
</dbReference>
<dbReference type="PANTHER" id="PTHR43559:SF3">
    <property type="entry name" value="HYDROLASE YCAC-RELATED"/>
    <property type="match status" value="1"/>
</dbReference>
<evidence type="ECO:0000313" key="3">
    <source>
        <dbReference type="Proteomes" id="UP001198565"/>
    </source>
</evidence>
<dbReference type="Proteomes" id="UP001198565">
    <property type="component" value="Unassembled WGS sequence"/>
</dbReference>
<dbReference type="Gene3D" id="3.40.50.850">
    <property type="entry name" value="Isochorismatase-like"/>
    <property type="match status" value="1"/>
</dbReference>
<dbReference type="SUPFAM" id="SSF52499">
    <property type="entry name" value="Isochorismatase-like hydrolases"/>
    <property type="match status" value="1"/>
</dbReference>
<dbReference type="PANTHER" id="PTHR43559">
    <property type="entry name" value="HYDROLASE YCAC-RELATED"/>
    <property type="match status" value="1"/>
</dbReference>
<dbReference type="InterPro" id="IPR000868">
    <property type="entry name" value="Isochorismatase-like_dom"/>
</dbReference>
<protein>
    <submittedName>
        <fullName evidence="2">Isochorismatase family protein</fullName>
    </submittedName>
</protein>
<comment type="caution">
    <text evidence="2">The sequence shown here is derived from an EMBL/GenBank/DDBJ whole genome shotgun (WGS) entry which is preliminary data.</text>
</comment>
<organism evidence="2 3">
    <name type="scientific">Streptantibioticus parmotrematis</name>
    <dbReference type="NCBI Taxonomy" id="2873249"/>
    <lineage>
        <taxon>Bacteria</taxon>
        <taxon>Bacillati</taxon>
        <taxon>Actinomycetota</taxon>
        <taxon>Actinomycetes</taxon>
        <taxon>Kitasatosporales</taxon>
        <taxon>Streptomycetaceae</taxon>
        <taxon>Streptantibioticus</taxon>
    </lineage>
</organism>
<dbReference type="RefSeq" id="WP_222973405.1">
    <property type="nucleotide sequence ID" value="NZ_JAINVZ010000001.1"/>
</dbReference>
<dbReference type="EMBL" id="JAINVZ010000001">
    <property type="protein sequence ID" value="MBY8883697.1"/>
    <property type="molecule type" value="Genomic_DNA"/>
</dbReference>
<dbReference type="Pfam" id="PF00857">
    <property type="entry name" value="Isochorismatase"/>
    <property type="match status" value="1"/>
</dbReference>
<reference evidence="2 3" key="1">
    <citation type="submission" date="2021-08" db="EMBL/GenBank/DDBJ databases">
        <title>Streptomyces sp. PTM05 isolated from lichen.</title>
        <authorList>
            <person name="Somphong A."/>
            <person name="Phongsopitanun W."/>
            <person name="Tanasupawat S."/>
        </authorList>
    </citation>
    <scope>NUCLEOTIDE SEQUENCE [LARGE SCALE GENOMIC DNA]</scope>
    <source>
        <strain evidence="2 3">Ptm05</strain>
    </source>
</reference>
<dbReference type="InterPro" id="IPR053152">
    <property type="entry name" value="Hydrolase_YcaC-like"/>
</dbReference>
<feature type="domain" description="Isochorismatase-like" evidence="1">
    <location>
        <begin position="9"/>
        <end position="164"/>
    </location>
</feature>
<evidence type="ECO:0000313" key="2">
    <source>
        <dbReference type="EMBL" id="MBY8883697.1"/>
    </source>
</evidence>
<accession>A0ABS7QPB1</accession>